<protein>
    <submittedName>
        <fullName evidence="2">Uncharacterized protein</fullName>
    </submittedName>
</protein>
<name>A0ABR2LDX6_9ASPA</name>
<organism evidence="2 3">
    <name type="scientific">Platanthera guangdongensis</name>
    <dbReference type="NCBI Taxonomy" id="2320717"/>
    <lineage>
        <taxon>Eukaryota</taxon>
        <taxon>Viridiplantae</taxon>
        <taxon>Streptophyta</taxon>
        <taxon>Embryophyta</taxon>
        <taxon>Tracheophyta</taxon>
        <taxon>Spermatophyta</taxon>
        <taxon>Magnoliopsida</taxon>
        <taxon>Liliopsida</taxon>
        <taxon>Asparagales</taxon>
        <taxon>Orchidaceae</taxon>
        <taxon>Orchidoideae</taxon>
        <taxon>Orchideae</taxon>
        <taxon>Orchidinae</taxon>
        <taxon>Platanthera</taxon>
    </lineage>
</organism>
<feature type="region of interest" description="Disordered" evidence="1">
    <location>
        <begin position="180"/>
        <end position="253"/>
    </location>
</feature>
<comment type="caution">
    <text evidence="2">The sequence shown here is derived from an EMBL/GenBank/DDBJ whole genome shotgun (WGS) entry which is preliminary data.</text>
</comment>
<evidence type="ECO:0000313" key="3">
    <source>
        <dbReference type="Proteomes" id="UP001412067"/>
    </source>
</evidence>
<evidence type="ECO:0000256" key="1">
    <source>
        <dbReference type="SAM" id="MobiDB-lite"/>
    </source>
</evidence>
<feature type="region of interest" description="Disordered" evidence="1">
    <location>
        <begin position="28"/>
        <end position="50"/>
    </location>
</feature>
<sequence length="253" mass="27195">MPGVIWLEIHEIKAPREPHTLLAATEPHRRGATTLRGPPARAAAGPHQKEAVKRRSRLQWPLSLPPLPAVPPDAEGEKWGVDSSSPMIPTNLGRTREGRPHPAPAFSPAVAGRSTIRGFTSIIDGRLPASWSLVHDGSSPLSDCPVTITVIRYPPDFFSAVVAVAVEGIEMSYYNQQQPPIGVPPPQGYPEGYAKDAYPPPGYPAQGYPQPGYPQGGYPPQGYPPAGGYPPPQYAQQPPPQQQSSGPSFMEGW</sequence>
<dbReference type="Proteomes" id="UP001412067">
    <property type="component" value="Unassembled WGS sequence"/>
</dbReference>
<dbReference type="EMBL" id="JBBWWR010000021">
    <property type="protein sequence ID" value="KAK8938246.1"/>
    <property type="molecule type" value="Genomic_DNA"/>
</dbReference>
<proteinExistence type="predicted"/>
<reference evidence="2 3" key="1">
    <citation type="journal article" date="2022" name="Nat. Plants">
        <title>Genomes of leafy and leafless Platanthera orchids illuminate the evolution of mycoheterotrophy.</title>
        <authorList>
            <person name="Li M.H."/>
            <person name="Liu K.W."/>
            <person name="Li Z."/>
            <person name="Lu H.C."/>
            <person name="Ye Q.L."/>
            <person name="Zhang D."/>
            <person name="Wang J.Y."/>
            <person name="Li Y.F."/>
            <person name="Zhong Z.M."/>
            <person name="Liu X."/>
            <person name="Yu X."/>
            <person name="Liu D.K."/>
            <person name="Tu X.D."/>
            <person name="Liu B."/>
            <person name="Hao Y."/>
            <person name="Liao X.Y."/>
            <person name="Jiang Y.T."/>
            <person name="Sun W.H."/>
            <person name="Chen J."/>
            <person name="Chen Y.Q."/>
            <person name="Ai Y."/>
            <person name="Zhai J.W."/>
            <person name="Wu S.S."/>
            <person name="Zhou Z."/>
            <person name="Hsiao Y.Y."/>
            <person name="Wu W.L."/>
            <person name="Chen Y.Y."/>
            <person name="Lin Y.F."/>
            <person name="Hsu J.L."/>
            <person name="Li C.Y."/>
            <person name="Wang Z.W."/>
            <person name="Zhao X."/>
            <person name="Zhong W.Y."/>
            <person name="Ma X.K."/>
            <person name="Ma L."/>
            <person name="Huang J."/>
            <person name="Chen G.Z."/>
            <person name="Huang M.Z."/>
            <person name="Huang L."/>
            <person name="Peng D.H."/>
            <person name="Luo Y.B."/>
            <person name="Zou S.Q."/>
            <person name="Chen S.P."/>
            <person name="Lan S."/>
            <person name="Tsai W.C."/>
            <person name="Van de Peer Y."/>
            <person name="Liu Z.J."/>
        </authorList>
    </citation>
    <scope>NUCLEOTIDE SEQUENCE [LARGE SCALE GENOMIC DNA]</scope>
    <source>
        <strain evidence="2">Lor288</strain>
    </source>
</reference>
<feature type="compositionally biased region" description="Pro residues" evidence="1">
    <location>
        <begin position="221"/>
        <end position="241"/>
    </location>
</feature>
<keyword evidence="3" id="KW-1185">Reference proteome</keyword>
<gene>
    <name evidence="2" type="ORF">KSP40_PGU020263</name>
</gene>
<feature type="compositionally biased region" description="Low complexity" evidence="1">
    <location>
        <begin position="36"/>
        <end position="46"/>
    </location>
</feature>
<evidence type="ECO:0000313" key="2">
    <source>
        <dbReference type="EMBL" id="KAK8938246.1"/>
    </source>
</evidence>
<accession>A0ABR2LDX6</accession>